<evidence type="ECO:0000256" key="5">
    <source>
        <dbReference type="ARBA" id="ARBA00023002"/>
    </source>
</evidence>
<evidence type="ECO:0000256" key="3">
    <source>
        <dbReference type="ARBA" id="ARBA00022617"/>
    </source>
</evidence>
<comment type="cofactor">
    <cofactor evidence="1">
        <name>heme b</name>
        <dbReference type="ChEBI" id="CHEBI:60344"/>
    </cofactor>
</comment>
<evidence type="ECO:0000256" key="4">
    <source>
        <dbReference type="ARBA" id="ARBA00022723"/>
    </source>
</evidence>
<dbReference type="InParanoid" id="A0A1Y2FSY6"/>
<keyword evidence="5" id="KW-0560">Oxidoreductase</keyword>
<proteinExistence type="inferred from homology"/>
<dbReference type="PANTHER" id="PTHR33577:SF16">
    <property type="entry name" value="HEME HALOPEROXIDASE FAMILY PROFILE DOMAIN-CONTAINING PROTEIN"/>
    <property type="match status" value="1"/>
</dbReference>
<evidence type="ECO:0000259" key="8">
    <source>
        <dbReference type="PROSITE" id="PS51405"/>
    </source>
</evidence>
<evidence type="ECO:0000313" key="9">
    <source>
        <dbReference type="EMBL" id="ORY86707.1"/>
    </source>
</evidence>
<keyword evidence="3" id="KW-0349">Heme</keyword>
<comment type="similarity">
    <text evidence="7">Belongs to the chloroperoxidase family.</text>
</comment>
<dbReference type="GO" id="GO:0046872">
    <property type="term" value="F:metal ion binding"/>
    <property type="evidence" value="ECO:0007669"/>
    <property type="project" value="UniProtKB-KW"/>
</dbReference>
<dbReference type="Gene3D" id="1.10.489.10">
    <property type="entry name" value="Chloroperoxidase-like"/>
    <property type="match status" value="1"/>
</dbReference>
<feature type="non-terminal residue" evidence="9">
    <location>
        <position position="1"/>
    </location>
</feature>
<keyword evidence="6" id="KW-0408">Iron</keyword>
<name>A0A1Y2FSY6_9BASI</name>
<dbReference type="Proteomes" id="UP000193467">
    <property type="component" value="Unassembled WGS sequence"/>
</dbReference>
<dbReference type="PROSITE" id="PS51405">
    <property type="entry name" value="HEME_HALOPEROXIDASE"/>
    <property type="match status" value="1"/>
</dbReference>
<dbReference type="GO" id="GO:0004601">
    <property type="term" value="F:peroxidase activity"/>
    <property type="evidence" value="ECO:0007669"/>
    <property type="project" value="UniProtKB-KW"/>
</dbReference>
<feature type="domain" description="Heme haloperoxidase family profile" evidence="8">
    <location>
        <begin position="11"/>
        <end position="263"/>
    </location>
</feature>
<gene>
    <name evidence="9" type="ORF">BCR35DRAFT_339174</name>
</gene>
<keyword evidence="10" id="KW-1185">Reference proteome</keyword>
<organism evidence="9 10">
    <name type="scientific">Leucosporidium creatinivorum</name>
    <dbReference type="NCBI Taxonomy" id="106004"/>
    <lineage>
        <taxon>Eukaryota</taxon>
        <taxon>Fungi</taxon>
        <taxon>Dikarya</taxon>
        <taxon>Basidiomycota</taxon>
        <taxon>Pucciniomycotina</taxon>
        <taxon>Microbotryomycetes</taxon>
        <taxon>Leucosporidiales</taxon>
        <taxon>Leucosporidium</taxon>
    </lineage>
</organism>
<dbReference type="EMBL" id="MCGR01000014">
    <property type="protein sequence ID" value="ORY86707.1"/>
    <property type="molecule type" value="Genomic_DNA"/>
</dbReference>
<protein>
    <submittedName>
        <fullName evidence="9">Chloroperoxidase</fullName>
    </submittedName>
</protein>
<evidence type="ECO:0000256" key="1">
    <source>
        <dbReference type="ARBA" id="ARBA00001970"/>
    </source>
</evidence>
<reference evidence="9 10" key="1">
    <citation type="submission" date="2016-07" db="EMBL/GenBank/DDBJ databases">
        <title>Pervasive Adenine N6-methylation of Active Genes in Fungi.</title>
        <authorList>
            <consortium name="DOE Joint Genome Institute"/>
            <person name="Mondo S.J."/>
            <person name="Dannebaum R.O."/>
            <person name="Kuo R.C."/>
            <person name="Labutti K."/>
            <person name="Haridas S."/>
            <person name="Kuo A."/>
            <person name="Salamov A."/>
            <person name="Ahrendt S.R."/>
            <person name="Lipzen A."/>
            <person name="Sullivan W."/>
            <person name="Andreopoulos W.B."/>
            <person name="Clum A."/>
            <person name="Lindquist E."/>
            <person name="Daum C."/>
            <person name="Ramamoorthy G.K."/>
            <person name="Gryganskyi A."/>
            <person name="Culley D."/>
            <person name="Magnuson J.K."/>
            <person name="James T.Y."/>
            <person name="O'Malley M.A."/>
            <person name="Stajich J.E."/>
            <person name="Spatafora J.W."/>
            <person name="Visel A."/>
            <person name="Grigoriev I.V."/>
        </authorList>
    </citation>
    <scope>NUCLEOTIDE SEQUENCE [LARGE SCALE GENOMIC DNA]</scope>
    <source>
        <strain evidence="9 10">62-1032</strain>
    </source>
</reference>
<comment type="caution">
    <text evidence="9">The sequence shown here is derived from an EMBL/GenBank/DDBJ whole genome shotgun (WGS) entry which is preliminary data.</text>
</comment>
<accession>A0A1Y2FSY6</accession>
<dbReference type="PANTHER" id="PTHR33577">
    <property type="entry name" value="STERIGMATOCYSTIN BIOSYNTHESIS PEROXIDASE STCC-RELATED"/>
    <property type="match status" value="1"/>
</dbReference>
<dbReference type="Pfam" id="PF01328">
    <property type="entry name" value="Peroxidase_2"/>
    <property type="match status" value="1"/>
</dbReference>
<keyword evidence="4" id="KW-0479">Metal-binding</keyword>
<evidence type="ECO:0000256" key="7">
    <source>
        <dbReference type="ARBA" id="ARBA00025795"/>
    </source>
</evidence>
<keyword evidence="2 9" id="KW-0575">Peroxidase</keyword>
<dbReference type="InterPro" id="IPR036851">
    <property type="entry name" value="Chloroperoxidase-like_sf"/>
</dbReference>
<evidence type="ECO:0000256" key="6">
    <source>
        <dbReference type="ARBA" id="ARBA00023004"/>
    </source>
</evidence>
<dbReference type="AlphaFoldDB" id="A0A1Y2FSY6"/>
<evidence type="ECO:0000256" key="2">
    <source>
        <dbReference type="ARBA" id="ARBA00022559"/>
    </source>
</evidence>
<sequence length="343" mass="36692">ITIGLKAIPDAAHPFQNPPPGAQRGGCPGLNLLANYGYIDRSGVTDVGKLLFALQEGLGLAPDLAGFLVAISFRGLTDPTTLKMSIGRTTSATSGLLTSLLGAAAVPGPFSPESHNKFDHDGSLAFDDAYFTPGGYTDRSNGTLWAHRVALAKNEFGGLFGVDWVARTRYDEYKTCVQNNPECAWTVVTQLEFYAATCFTFLVMPTTLPDGSLGDPTVSVVDTFSGFKLQNGKYIKVPEKLPVGSDGIWRRRDVPLSLLEIVEAGLNSYLQYPVVFGSNDGSTNSFIVDSRQLNTENITPSAVICLLYNEIVENVPSSFGVLQDQVVALVNLLLAPAMVGLSC</sequence>
<dbReference type="SUPFAM" id="SSF47571">
    <property type="entry name" value="Cloroperoxidase"/>
    <property type="match status" value="1"/>
</dbReference>
<dbReference type="OrthoDB" id="407298at2759"/>
<dbReference type="InterPro" id="IPR000028">
    <property type="entry name" value="Chloroperoxidase"/>
</dbReference>
<evidence type="ECO:0000313" key="10">
    <source>
        <dbReference type="Proteomes" id="UP000193467"/>
    </source>
</evidence>